<dbReference type="AlphaFoldDB" id="A0A5A9NTM5"/>
<sequence>MTIRVTLLPHFRHILEQHSPIYSSGTPRRNAFSVQYSSKTPYKSAFFPRASSCHANAARLPRVLFRQLSVLPAARARLLKAASASDRSSTRWLSLVPGRGVHQQQQHHHVLSKLGEDGCGRAACSWVDKLTTVSVEIEGRG</sequence>
<reference evidence="1 2" key="1">
    <citation type="journal article" date="2019" name="Mol. Ecol. Resour.">
        <title>Chromosome-level genome assembly of Triplophysa tibetana, a fish adapted to the harsh high-altitude environment of the Tibetan Plateau.</title>
        <authorList>
            <person name="Yang X."/>
            <person name="Liu H."/>
            <person name="Ma Z."/>
            <person name="Zou Y."/>
            <person name="Zou M."/>
            <person name="Mao Y."/>
            <person name="Li X."/>
            <person name="Wang H."/>
            <person name="Chen T."/>
            <person name="Wang W."/>
            <person name="Yang R."/>
        </authorList>
    </citation>
    <scope>NUCLEOTIDE SEQUENCE [LARGE SCALE GENOMIC DNA]</scope>
    <source>
        <strain evidence="1">TTIB1903HZAU</strain>
        <tissue evidence="1">Muscle</tissue>
    </source>
</reference>
<protein>
    <submittedName>
        <fullName evidence="1">Uncharacterized protein</fullName>
    </submittedName>
</protein>
<dbReference type="Proteomes" id="UP000324632">
    <property type="component" value="Chromosome 14"/>
</dbReference>
<name>A0A5A9NTM5_9TELE</name>
<evidence type="ECO:0000313" key="1">
    <source>
        <dbReference type="EMBL" id="KAA0712351.1"/>
    </source>
</evidence>
<proteinExistence type="predicted"/>
<comment type="caution">
    <text evidence="1">The sequence shown here is derived from an EMBL/GenBank/DDBJ whole genome shotgun (WGS) entry which is preliminary data.</text>
</comment>
<dbReference type="EMBL" id="SOYY01000014">
    <property type="protein sequence ID" value="KAA0712351.1"/>
    <property type="molecule type" value="Genomic_DNA"/>
</dbReference>
<evidence type="ECO:0000313" key="2">
    <source>
        <dbReference type="Proteomes" id="UP000324632"/>
    </source>
</evidence>
<gene>
    <name evidence="1" type="ORF">E1301_Tti018645</name>
</gene>
<accession>A0A5A9NTM5</accession>
<organism evidence="1 2">
    <name type="scientific">Triplophysa tibetana</name>
    <dbReference type="NCBI Taxonomy" id="1572043"/>
    <lineage>
        <taxon>Eukaryota</taxon>
        <taxon>Metazoa</taxon>
        <taxon>Chordata</taxon>
        <taxon>Craniata</taxon>
        <taxon>Vertebrata</taxon>
        <taxon>Euteleostomi</taxon>
        <taxon>Actinopterygii</taxon>
        <taxon>Neopterygii</taxon>
        <taxon>Teleostei</taxon>
        <taxon>Ostariophysi</taxon>
        <taxon>Cypriniformes</taxon>
        <taxon>Nemacheilidae</taxon>
        <taxon>Triplophysa</taxon>
    </lineage>
</organism>
<keyword evidence="2" id="KW-1185">Reference proteome</keyword>